<keyword evidence="2 4" id="KW-0808">Transferase</keyword>
<gene>
    <name evidence="4" type="ORF">DBT_1361</name>
</gene>
<dbReference type="AlphaFoldDB" id="A0A1B9F5L1"/>
<evidence type="ECO:0000256" key="1">
    <source>
        <dbReference type="ARBA" id="ARBA00022605"/>
    </source>
</evidence>
<dbReference type="InterPro" id="IPR042122">
    <property type="entry name" value="Ser_AcTrfase_N_sf"/>
</dbReference>
<proteinExistence type="predicted"/>
<dbReference type="Gene3D" id="2.160.10.10">
    <property type="entry name" value="Hexapeptide repeat proteins"/>
    <property type="match status" value="1"/>
</dbReference>
<comment type="caution">
    <text evidence="4">The sequence shown here is derived from an EMBL/GenBank/DDBJ whole genome shotgun (WGS) entry which is preliminary data.</text>
</comment>
<sequence length="333" mass="36936">MRDEDRAIEDQSLSSGKEAVNCYGRLSGIVKDLVSSWDNTHPWKHGGAIPMPSQEAVIRIIHRGRRILFPGYFTQANINVENLEYYIGQETCQLFEELSEQIDLAFKYQALSLGAGVSSSIPDSRELTLRFLEKLPSIKAVLMTDVEAAMMGDPAAKSESEVIFSYPGFMAISIYRMAHILYQLKVPFIPRIMTEHAHSLTGIDIHPGATIGESFFIDHGTGVVIGETTWIGKRVRIYQGVTLGALSLPKEAVPELRYKKRHPTVEDDVIIYSNTTILGGDTVIGARSVIGGNIWITESVPPDTRVLLKRPELIYMGKGSKGAKNKKDAEMIK</sequence>
<dbReference type="RefSeq" id="WP_067618006.1">
    <property type="nucleotide sequence ID" value="NZ_MAGO01000006.1"/>
</dbReference>
<dbReference type="InterPro" id="IPR045304">
    <property type="entry name" value="LbH_SAT"/>
</dbReference>
<dbReference type="STRING" id="1156395.DBT_1361"/>
<keyword evidence="3" id="KW-0012">Acyltransferase</keyword>
<dbReference type="NCBIfam" id="NF041874">
    <property type="entry name" value="EPS_EpsC"/>
    <property type="match status" value="1"/>
</dbReference>
<dbReference type="OrthoDB" id="9801456at2"/>
<dbReference type="InterPro" id="IPR011004">
    <property type="entry name" value="Trimer_LpxA-like_sf"/>
</dbReference>
<protein>
    <submittedName>
        <fullName evidence="4">Serine acetyltransferase</fullName>
    </submittedName>
</protein>
<dbReference type="PATRIC" id="fig|1156395.6.peg.1374"/>
<dbReference type="CDD" id="cd03354">
    <property type="entry name" value="LbH_SAT"/>
    <property type="match status" value="1"/>
</dbReference>
<evidence type="ECO:0000313" key="4">
    <source>
        <dbReference type="EMBL" id="OCC15238.1"/>
    </source>
</evidence>
<dbReference type="EMBL" id="MAGO01000006">
    <property type="protein sequence ID" value="OCC15238.1"/>
    <property type="molecule type" value="Genomic_DNA"/>
</dbReference>
<dbReference type="GO" id="GO:0016746">
    <property type="term" value="F:acyltransferase activity"/>
    <property type="evidence" value="ECO:0007669"/>
    <property type="project" value="UniProtKB-KW"/>
</dbReference>
<dbReference type="Gene3D" id="1.10.3130.10">
    <property type="entry name" value="serine acetyltransferase, domain 1"/>
    <property type="match status" value="1"/>
</dbReference>
<accession>A0A1B9F5L1</accession>
<name>A0A1B9F5L1_9BACT</name>
<dbReference type="SUPFAM" id="SSF51161">
    <property type="entry name" value="Trimeric LpxA-like enzymes"/>
    <property type="match status" value="1"/>
</dbReference>
<organism evidence="4 5">
    <name type="scientific">Dissulfuribacter thermophilus</name>
    <dbReference type="NCBI Taxonomy" id="1156395"/>
    <lineage>
        <taxon>Bacteria</taxon>
        <taxon>Pseudomonadati</taxon>
        <taxon>Thermodesulfobacteriota</taxon>
        <taxon>Dissulfuribacteria</taxon>
        <taxon>Dissulfuribacterales</taxon>
        <taxon>Dissulfuribacteraceae</taxon>
        <taxon>Dissulfuribacter</taxon>
    </lineage>
</organism>
<dbReference type="InterPro" id="IPR053376">
    <property type="entry name" value="Serine_acetyltransferase"/>
</dbReference>
<evidence type="ECO:0000313" key="5">
    <source>
        <dbReference type="Proteomes" id="UP000093080"/>
    </source>
</evidence>
<keyword evidence="5" id="KW-1185">Reference proteome</keyword>
<reference evidence="4 5" key="1">
    <citation type="submission" date="2016-06" db="EMBL/GenBank/DDBJ databases">
        <title>Respiratory ammonification of nitrate coupled to the oxidation of elemental sulfur in deep-sea autotrophic thermophilic bacteria.</title>
        <authorList>
            <person name="Slobodkina G.B."/>
            <person name="Mardanov A.V."/>
            <person name="Ravin N.V."/>
            <person name="Frolova A.A."/>
            <person name="Viryasiv M.B."/>
            <person name="Chernyh N.A."/>
            <person name="Bonch-Osmolovskaya E.A."/>
            <person name="Slobodkin A.I."/>
        </authorList>
    </citation>
    <scope>NUCLEOTIDE SEQUENCE [LARGE SCALE GENOMIC DNA]</scope>
    <source>
        <strain evidence="4 5">S69</strain>
    </source>
</reference>
<dbReference type="Proteomes" id="UP000093080">
    <property type="component" value="Unassembled WGS sequence"/>
</dbReference>
<dbReference type="GO" id="GO:0008652">
    <property type="term" value="P:amino acid biosynthetic process"/>
    <property type="evidence" value="ECO:0007669"/>
    <property type="project" value="UniProtKB-KW"/>
</dbReference>
<dbReference type="PANTHER" id="PTHR42811">
    <property type="entry name" value="SERINE ACETYLTRANSFERASE"/>
    <property type="match status" value="1"/>
</dbReference>
<keyword evidence="1" id="KW-0028">Amino-acid biosynthesis</keyword>
<evidence type="ECO:0000256" key="3">
    <source>
        <dbReference type="ARBA" id="ARBA00023315"/>
    </source>
</evidence>
<evidence type="ECO:0000256" key="2">
    <source>
        <dbReference type="ARBA" id="ARBA00022679"/>
    </source>
</evidence>